<evidence type="ECO:0000259" key="3">
    <source>
        <dbReference type="Pfam" id="PF03061"/>
    </source>
</evidence>
<organism evidence="4 5">
    <name type="scientific">Vanrija pseudolonga</name>
    <dbReference type="NCBI Taxonomy" id="143232"/>
    <lineage>
        <taxon>Eukaryota</taxon>
        <taxon>Fungi</taxon>
        <taxon>Dikarya</taxon>
        <taxon>Basidiomycota</taxon>
        <taxon>Agaricomycotina</taxon>
        <taxon>Tremellomycetes</taxon>
        <taxon>Trichosporonales</taxon>
        <taxon>Trichosporonaceae</taxon>
        <taxon>Vanrija</taxon>
    </lineage>
</organism>
<dbReference type="CDD" id="cd03443">
    <property type="entry name" value="PaaI_thioesterase"/>
    <property type="match status" value="1"/>
</dbReference>
<dbReference type="InterPro" id="IPR029069">
    <property type="entry name" value="HotDog_dom_sf"/>
</dbReference>
<feature type="domain" description="Thioesterase" evidence="3">
    <location>
        <begin position="81"/>
        <end position="153"/>
    </location>
</feature>
<keyword evidence="5" id="KW-1185">Reference proteome</keyword>
<keyword evidence="2" id="KW-0378">Hydrolase</keyword>
<proteinExistence type="inferred from homology"/>
<evidence type="ECO:0000256" key="2">
    <source>
        <dbReference type="ARBA" id="ARBA00022801"/>
    </source>
</evidence>
<reference evidence="4" key="1">
    <citation type="submission" date="2023-10" db="EMBL/GenBank/DDBJ databases">
        <authorList>
            <person name="Noh H."/>
        </authorList>
    </citation>
    <scope>NUCLEOTIDE SEQUENCE</scope>
    <source>
        <strain evidence="4">DUCC4014</strain>
    </source>
</reference>
<dbReference type="AlphaFoldDB" id="A0AAF0Y775"/>
<dbReference type="InterPro" id="IPR006683">
    <property type="entry name" value="Thioestr_dom"/>
</dbReference>
<dbReference type="EMBL" id="CP086714">
    <property type="protein sequence ID" value="WOO78098.1"/>
    <property type="molecule type" value="Genomic_DNA"/>
</dbReference>
<dbReference type="Proteomes" id="UP000827549">
    <property type="component" value="Chromosome 1"/>
</dbReference>
<comment type="similarity">
    <text evidence="1">Belongs to the thioesterase PaaI family.</text>
</comment>
<dbReference type="PANTHER" id="PTHR21660:SF1">
    <property type="entry name" value="ACYL-COENZYME A THIOESTERASE 13"/>
    <property type="match status" value="1"/>
</dbReference>
<evidence type="ECO:0000313" key="5">
    <source>
        <dbReference type="Proteomes" id="UP000827549"/>
    </source>
</evidence>
<dbReference type="RefSeq" id="XP_062624130.1">
    <property type="nucleotide sequence ID" value="XM_062768146.1"/>
</dbReference>
<dbReference type="InterPro" id="IPR039298">
    <property type="entry name" value="ACOT13"/>
</dbReference>
<sequence length="178" mass="19306">MSLLAPGPIPAGMRPFTEEEAGRATYFFGSAPWGGPDFRDNIKPEYCDPEPPINAKGGVDYEGWRCVFSAVINEGMCNPLQNMHGGCSATIVDIMTSAAIAVHSTPTFWGIPMLSGVSVTLDMQYFHPGLLGKKIKIVCEIDRISPTLSNSHADIVEWDTGKRIASGTHVKAWRPAKL</sequence>
<evidence type="ECO:0000313" key="4">
    <source>
        <dbReference type="EMBL" id="WOO78098.1"/>
    </source>
</evidence>
<dbReference type="SUPFAM" id="SSF54637">
    <property type="entry name" value="Thioesterase/thiol ester dehydrase-isomerase"/>
    <property type="match status" value="1"/>
</dbReference>
<gene>
    <name evidence="4" type="primary">Acot13_1</name>
    <name evidence="4" type="ORF">LOC62_01G001651</name>
</gene>
<dbReference type="GO" id="GO:0047617">
    <property type="term" value="F:fatty acyl-CoA hydrolase activity"/>
    <property type="evidence" value="ECO:0007669"/>
    <property type="project" value="InterPro"/>
</dbReference>
<name>A0AAF0Y775_9TREE</name>
<evidence type="ECO:0000256" key="1">
    <source>
        <dbReference type="ARBA" id="ARBA00008324"/>
    </source>
</evidence>
<dbReference type="PANTHER" id="PTHR21660">
    <property type="entry name" value="THIOESTERASE SUPERFAMILY MEMBER-RELATED"/>
    <property type="match status" value="1"/>
</dbReference>
<accession>A0AAF0Y775</accession>
<dbReference type="GeneID" id="87804906"/>
<dbReference type="Gene3D" id="3.10.129.10">
    <property type="entry name" value="Hotdog Thioesterase"/>
    <property type="match status" value="1"/>
</dbReference>
<dbReference type="Pfam" id="PF03061">
    <property type="entry name" value="4HBT"/>
    <property type="match status" value="1"/>
</dbReference>
<protein>
    <submittedName>
        <fullName evidence="4">Acyl-coenzyme A thioesterase 13</fullName>
    </submittedName>
</protein>